<accession>A0ABD3RG62</accession>
<evidence type="ECO:0000256" key="1">
    <source>
        <dbReference type="SAM" id="MobiDB-lite"/>
    </source>
</evidence>
<feature type="compositionally biased region" description="Basic and acidic residues" evidence="1">
    <location>
        <begin position="54"/>
        <end position="63"/>
    </location>
</feature>
<comment type="caution">
    <text evidence="2">The sequence shown here is derived from an EMBL/GenBank/DDBJ whole genome shotgun (WGS) entry which is preliminary data.</text>
</comment>
<keyword evidence="3" id="KW-1185">Reference proteome</keyword>
<dbReference type="Proteomes" id="UP001530377">
    <property type="component" value="Unassembled WGS sequence"/>
</dbReference>
<organism evidence="2 3">
    <name type="scientific">Cyclostephanos tholiformis</name>
    <dbReference type="NCBI Taxonomy" id="382380"/>
    <lineage>
        <taxon>Eukaryota</taxon>
        <taxon>Sar</taxon>
        <taxon>Stramenopiles</taxon>
        <taxon>Ochrophyta</taxon>
        <taxon>Bacillariophyta</taxon>
        <taxon>Coscinodiscophyceae</taxon>
        <taxon>Thalassiosirophycidae</taxon>
        <taxon>Stephanodiscales</taxon>
        <taxon>Stephanodiscaceae</taxon>
        <taxon>Cyclostephanos</taxon>
    </lineage>
</organism>
<reference evidence="2 3" key="1">
    <citation type="submission" date="2024-10" db="EMBL/GenBank/DDBJ databases">
        <title>Updated reference genomes for cyclostephanoid diatoms.</title>
        <authorList>
            <person name="Roberts W.R."/>
            <person name="Alverson A.J."/>
        </authorList>
    </citation>
    <scope>NUCLEOTIDE SEQUENCE [LARGE SCALE GENOMIC DNA]</scope>
    <source>
        <strain evidence="2 3">AJA228-03</strain>
    </source>
</reference>
<dbReference type="EMBL" id="JALLPB020000222">
    <property type="protein sequence ID" value="KAL3812030.1"/>
    <property type="molecule type" value="Genomic_DNA"/>
</dbReference>
<gene>
    <name evidence="2" type="ORF">ACHAXA_001337</name>
</gene>
<feature type="region of interest" description="Disordered" evidence="1">
    <location>
        <begin position="44"/>
        <end position="63"/>
    </location>
</feature>
<evidence type="ECO:0000313" key="2">
    <source>
        <dbReference type="EMBL" id="KAL3812030.1"/>
    </source>
</evidence>
<protein>
    <submittedName>
        <fullName evidence="2">Uncharacterized protein</fullName>
    </submittedName>
</protein>
<evidence type="ECO:0000313" key="3">
    <source>
        <dbReference type="Proteomes" id="UP001530377"/>
    </source>
</evidence>
<dbReference type="AlphaFoldDB" id="A0ABD3RG62"/>
<name>A0ABD3RG62_9STRA</name>
<proteinExistence type="predicted"/>
<sequence length="63" mass="7001">MEMRHSLVTLMGHPKTMINAIMVMDVSIYMVNYGISHVDTELGSCTGNGGDDGSSWRDDFNYV</sequence>